<dbReference type="InterPro" id="IPR016102">
    <property type="entry name" value="Succinyl-CoA_synth-like"/>
</dbReference>
<evidence type="ECO:0000313" key="6">
    <source>
        <dbReference type="Proteomes" id="UP001196068"/>
    </source>
</evidence>
<name>A0AAF1JZ70_9PROT</name>
<evidence type="ECO:0000259" key="4">
    <source>
        <dbReference type="PROSITE" id="PS50975"/>
    </source>
</evidence>
<reference evidence="5" key="2">
    <citation type="journal article" date="2021" name="Syst. Appl. Microbiol.">
        <title>Roseomonas hellenica sp. nov., isolated from roots of wild-growing Alkanna tinctoria.</title>
        <authorList>
            <person name="Rat A."/>
            <person name="Naranjo H.D."/>
            <person name="Lebbe L."/>
            <person name="Cnockaert M."/>
            <person name="Krigas N."/>
            <person name="Grigoriadou K."/>
            <person name="Maloupa E."/>
            <person name="Willems A."/>
        </authorList>
    </citation>
    <scope>NUCLEOTIDE SEQUENCE</scope>
    <source>
        <strain evidence="5">LMG 28251</strain>
    </source>
</reference>
<reference evidence="5" key="1">
    <citation type="submission" date="2020-01" db="EMBL/GenBank/DDBJ databases">
        <authorList>
            <person name="Rat A."/>
        </authorList>
    </citation>
    <scope>NUCLEOTIDE SEQUENCE</scope>
    <source>
        <strain evidence="5">LMG 28251</strain>
    </source>
</reference>
<evidence type="ECO:0000256" key="1">
    <source>
        <dbReference type="ARBA" id="ARBA00022532"/>
    </source>
</evidence>
<accession>A0AAF1JZ70</accession>
<keyword evidence="3" id="KW-0067">ATP-binding</keyword>
<comment type="similarity">
    <text evidence="2">In the N-terminal section; belongs to the acetate CoA ligase alpha subunit family.</text>
</comment>
<dbReference type="Gene3D" id="3.40.50.261">
    <property type="entry name" value="Succinyl-CoA synthetase domains"/>
    <property type="match status" value="2"/>
</dbReference>
<organism evidence="5 6">
    <name type="scientific">Plastoroseomonas arctica</name>
    <dbReference type="NCBI Taxonomy" id="1509237"/>
    <lineage>
        <taxon>Bacteria</taxon>
        <taxon>Pseudomonadati</taxon>
        <taxon>Pseudomonadota</taxon>
        <taxon>Alphaproteobacteria</taxon>
        <taxon>Acetobacterales</taxon>
        <taxon>Acetobacteraceae</taxon>
        <taxon>Plastoroseomonas</taxon>
    </lineage>
</organism>
<keyword evidence="3" id="KW-0547">Nucleotide-binding</keyword>
<dbReference type="SUPFAM" id="SSF52210">
    <property type="entry name" value="Succinyl-CoA synthetase domains"/>
    <property type="match status" value="2"/>
</dbReference>
<dbReference type="Pfam" id="PF13607">
    <property type="entry name" value="Succ_CoA_lig"/>
    <property type="match status" value="1"/>
</dbReference>
<dbReference type="Pfam" id="PF13380">
    <property type="entry name" value="CoA_binding_2"/>
    <property type="match status" value="1"/>
</dbReference>
<gene>
    <name evidence="5" type="ORF">GXW79_10645</name>
</gene>
<dbReference type="SUPFAM" id="SSF51735">
    <property type="entry name" value="NAD(P)-binding Rossmann-fold domains"/>
    <property type="match status" value="1"/>
</dbReference>
<dbReference type="InterPro" id="IPR003781">
    <property type="entry name" value="CoA-bd"/>
</dbReference>
<protein>
    <submittedName>
        <fullName evidence="5">Acetate--CoA ligase family protein</fullName>
    </submittedName>
</protein>
<dbReference type="SUPFAM" id="SSF56059">
    <property type="entry name" value="Glutathione synthetase ATP-binding domain-like"/>
    <property type="match status" value="1"/>
</dbReference>
<dbReference type="Proteomes" id="UP001196068">
    <property type="component" value="Unassembled WGS sequence"/>
</dbReference>
<evidence type="ECO:0000256" key="3">
    <source>
        <dbReference type="PROSITE-ProRule" id="PRU00409"/>
    </source>
</evidence>
<dbReference type="Pfam" id="PF13549">
    <property type="entry name" value="ATP-grasp_5"/>
    <property type="match status" value="1"/>
</dbReference>
<dbReference type="AlphaFoldDB" id="A0AAF1JZ70"/>
<dbReference type="EMBL" id="JAAEDH010000010">
    <property type="protein sequence ID" value="MBR0655538.1"/>
    <property type="molecule type" value="Genomic_DNA"/>
</dbReference>
<dbReference type="InterPro" id="IPR013815">
    <property type="entry name" value="ATP_grasp_subdomain_1"/>
</dbReference>
<dbReference type="GO" id="GO:0046872">
    <property type="term" value="F:metal ion binding"/>
    <property type="evidence" value="ECO:0007669"/>
    <property type="project" value="InterPro"/>
</dbReference>
<keyword evidence="1" id="KW-0816">Tricarboxylic acid cycle</keyword>
<dbReference type="Gene3D" id="3.30.470.20">
    <property type="entry name" value="ATP-grasp fold, B domain"/>
    <property type="match status" value="1"/>
</dbReference>
<dbReference type="SMART" id="SM00881">
    <property type="entry name" value="CoA_binding"/>
    <property type="match status" value="1"/>
</dbReference>
<dbReference type="FunFam" id="3.30.1490.20:FF:000020">
    <property type="entry name" value="Protein lysine acetyltransferase"/>
    <property type="match status" value="1"/>
</dbReference>
<dbReference type="InterPro" id="IPR032875">
    <property type="entry name" value="Succ_CoA_lig_flav_dom"/>
</dbReference>
<evidence type="ECO:0000256" key="2">
    <source>
        <dbReference type="ARBA" id="ARBA00060888"/>
    </source>
</evidence>
<dbReference type="Gene3D" id="3.30.1490.20">
    <property type="entry name" value="ATP-grasp fold, A domain"/>
    <property type="match status" value="1"/>
</dbReference>
<dbReference type="InterPro" id="IPR011761">
    <property type="entry name" value="ATP-grasp"/>
</dbReference>
<sequence>MLRPASVAVIGASDDATRIGGRPIAYMLQQGFSGAIWPVNPKRDTVQGLKAYASPAALPGAPDVAIIAVPGDSAREAIDALGEKGCRAAIVFTAGFAEVGEEGVAAQAVLVQTAARHGMRLIGPNCLGLFNQAVGFYPMFSTSFEQGWPHPGVIGIASQSGAYGTHMFALARARGLGTPVCITTGNEADVSLGEVIGWMAQAPEVQVICAYAEGIRESTRFIAALTLARQNRKPIVLMKVGRSALGTAAAQSHTASIAGDDAVTQAVLDEFGVVRARTTEEMLDIAYAATKRIYPAGNTLGVLTVSGGAGVLISDAAEQIGFPMPEMPPEAQVRLKSLVSFCAPRNPVDCTAQAVNDMQLVGKFATETAVAGGYSSILSFFTQVGGSTTMADKLRAELNAVRARHPDRLWALSIIASPERVAGYEEDGFLVFEDPTRAVVALHAMGRYGDSFARAAEAEGEIIVRHVTLPDTTPDEAEAKRILADAGIRAVPEAACANVEAALAAATRIGYPVVAKILSPDIVHKSEIGGVLLDIADDAALRDAFATLMQRGAERAPGARLDGVLIARQIKGATEIAFGILQDPVFGPIAMVGLGGVFIEVLKDVAFRRCPFDAEEATRMIRSLRGFPLLDGARGRPKGDVKALASALANLSVFAAGAGPRLRGVDVNPVLVLPDGQGVYAADAVIEVERA</sequence>
<keyword evidence="6" id="KW-1185">Reference proteome</keyword>
<feature type="domain" description="ATP-grasp" evidence="4">
    <location>
        <begin position="480"/>
        <end position="516"/>
    </location>
</feature>
<dbReference type="GO" id="GO:0006099">
    <property type="term" value="P:tricarboxylic acid cycle"/>
    <property type="evidence" value="ECO:0007669"/>
    <property type="project" value="UniProtKB-KW"/>
</dbReference>
<comment type="caution">
    <text evidence="5">The sequence shown here is derived from an EMBL/GenBank/DDBJ whole genome shotgun (WGS) entry which is preliminary data.</text>
</comment>
<dbReference type="GO" id="GO:0005524">
    <property type="term" value="F:ATP binding"/>
    <property type="evidence" value="ECO:0007669"/>
    <property type="project" value="UniProtKB-UniRule"/>
</dbReference>
<dbReference type="PROSITE" id="PS50975">
    <property type="entry name" value="ATP_GRASP"/>
    <property type="match status" value="1"/>
</dbReference>
<proteinExistence type="inferred from homology"/>
<dbReference type="PANTHER" id="PTHR42793:SF4">
    <property type="entry name" value="BLL6376 PROTEIN"/>
    <property type="match status" value="1"/>
</dbReference>
<keyword evidence="5" id="KW-0436">Ligase</keyword>
<evidence type="ECO:0000313" key="5">
    <source>
        <dbReference type="EMBL" id="MBR0655538.1"/>
    </source>
</evidence>
<dbReference type="Gene3D" id="3.40.50.720">
    <property type="entry name" value="NAD(P)-binding Rossmann-like Domain"/>
    <property type="match status" value="1"/>
</dbReference>
<dbReference type="PANTHER" id="PTHR42793">
    <property type="entry name" value="COA BINDING DOMAIN CONTAINING PROTEIN"/>
    <property type="match status" value="1"/>
</dbReference>
<dbReference type="InterPro" id="IPR036291">
    <property type="entry name" value="NAD(P)-bd_dom_sf"/>
</dbReference>
<dbReference type="GO" id="GO:0016874">
    <property type="term" value="F:ligase activity"/>
    <property type="evidence" value="ECO:0007669"/>
    <property type="project" value="UniProtKB-KW"/>
</dbReference>